<name>A0ABW2PTH1_9BACL</name>
<dbReference type="SUPFAM" id="SSF74650">
    <property type="entry name" value="Galactose mutarotase-like"/>
    <property type="match status" value="1"/>
</dbReference>
<dbReference type="EMBL" id="JBHTCE010000003">
    <property type="protein sequence ID" value="MFC7391005.1"/>
    <property type="molecule type" value="Genomic_DNA"/>
</dbReference>
<organism evidence="1 2">
    <name type="scientific">Exiguobacterium aestuarii</name>
    <dbReference type="NCBI Taxonomy" id="273527"/>
    <lineage>
        <taxon>Bacteria</taxon>
        <taxon>Bacillati</taxon>
        <taxon>Bacillota</taxon>
        <taxon>Bacilli</taxon>
        <taxon>Bacillales</taxon>
        <taxon>Bacillales Family XII. Incertae Sedis</taxon>
        <taxon>Exiguobacterium</taxon>
    </lineage>
</organism>
<dbReference type="CDD" id="cd09024">
    <property type="entry name" value="Aldose_epim_lacX"/>
    <property type="match status" value="1"/>
</dbReference>
<accession>A0ABW2PTH1</accession>
<dbReference type="PANTHER" id="PTHR11122:SF13">
    <property type="entry name" value="GLUCOSE-6-PHOSPHATE 1-EPIMERASE"/>
    <property type="match status" value="1"/>
</dbReference>
<dbReference type="RefSeq" id="WP_214790646.1">
    <property type="nucleotide sequence ID" value="NZ_JANIEL010000098.1"/>
</dbReference>
<keyword evidence="2" id="KW-1185">Reference proteome</keyword>
<dbReference type="InterPro" id="IPR037481">
    <property type="entry name" value="LacX"/>
</dbReference>
<evidence type="ECO:0000313" key="2">
    <source>
        <dbReference type="Proteomes" id="UP001596439"/>
    </source>
</evidence>
<proteinExistence type="predicted"/>
<sequence>MQLQNEKIQITLKAQGAEMTSWKVSEKEYLWQGDPTYWGRQAPILFPIVGRLLDDQYIYEGNTYTMSQHGFARDAIFDIESSTTTSVRFTLKDTPELRQHYPFPFVLNVSYQLVGEEVIVTYRVHNPGETVLPFSIGGHPAFNIPFMGGAFEDYTLDFGEVRTLDRYLLEGPYLTGAYQPLGERQYIPLTRSLFDDDALIFENVEYAALRHQPSGTAIVMESPSFTHFGIWSPPHKDAPFVCLEPWFGHADYKGHRKDFLHKEGIQLLAPNETFEASYTLYIEH</sequence>
<dbReference type="InterPro" id="IPR008183">
    <property type="entry name" value="Aldose_1/G6P_1-epimerase"/>
</dbReference>
<dbReference type="InterPro" id="IPR014718">
    <property type="entry name" value="GH-type_carb-bd"/>
</dbReference>
<reference evidence="2" key="1">
    <citation type="journal article" date="2019" name="Int. J. Syst. Evol. Microbiol.">
        <title>The Global Catalogue of Microorganisms (GCM) 10K type strain sequencing project: providing services to taxonomists for standard genome sequencing and annotation.</title>
        <authorList>
            <consortium name="The Broad Institute Genomics Platform"/>
            <consortium name="The Broad Institute Genome Sequencing Center for Infectious Disease"/>
            <person name="Wu L."/>
            <person name="Ma J."/>
        </authorList>
    </citation>
    <scope>NUCLEOTIDE SEQUENCE [LARGE SCALE GENOMIC DNA]</scope>
    <source>
        <strain evidence="2">CCUG 55590</strain>
    </source>
</reference>
<evidence type="ECO:0000313" key="1">
    <source>
        <dbReference type="EMBL" id="MFC7391005.1"/>
    </source>
</evidence>
<comment type="caution">
    <text evidence="1">The sequence shown here is derived from an EMBL/GenBank/DDBJ whole genome shotgun (WGS) entry which is preliminary data.</text>
</comment>
<dbReference type="InterPro" id="IPR011013">
    <property type="entry name" value="Gal_mutarotase_sf_dom"/>
</dbReference>
<dbReference type="Proteomes" id="UP001596439">
    <property type="component" value="Unassembled WGS sequence"/>
</dbReference>
<dbReference type="Gene3D" id="2.70.98.10">
    <property type="match status" value="1"/>
</dbReference>
<gene>
    <name evidence="1" type="ORF">ACFQO8_12755</name>
</gene>
<dbReference type="PANTHER" id="PTHR11122">
    <property type="entry name" value="APOSPORY-ASSOCIATED PROTEIN C-RELATED"/>
    <property type="match status" value="1"/>
</dbReference>
<protein>
    <submittedName>
        <fullName evidence="1">Aldose 1-epimerase family protein</fullName>
    </submittedName>
</protein>
<dbReference type="Pfam" id="PF01263">
    <property type="entry name" value="Aldose_epim"/>
    <property type="match status" value="1"/>
</dbReference>